<evidence type="ECO:0000256" key="1">
    <source>
        <dbReference type="SAM" id="Phobius"/>
    </source>
</evidence>
<protein>
    <submittedName>
        <fullName evidence="2">GAP family protein</fullName>
    </submittedName>
</protein>
<gene>
    <name evidence="2" type="ORF">QRX50_31375</name>
</gene>
<dbReference type="Pfam" id="PF11139">
    <property type="entry name" value="SfLAP"/>
    <property type="match status" value="1"/>
</dbReference>
<evidence type="ECO:0000313" key="3">
    <source>
        <dbReference type="Proteomes" id="UP001236014"/>
    </source>
</evidence>
<feature type="transmembrane region" description="Helical" evidence="1">
    <location>
        <begin position="12"/>
        <end position="30"/>
    </location>
</feature>
<proteinExistence type="predicted"/>
<feature type="transmembrane region" description="Helical" evidence="1">
    <location>
        <begin position="161"/>
        <end position="182"/>
    </location>
</feature>
<evidence type="ECO:0000313" key="2">
    <source>
        <dbReference type="EMBL" id="WIX75963.1"/>
    </source>
</evidence>
<keyword evidence="1" id="KW-1133">Transmembrane helix</keyword>
<feature type="transmembrane region" description="Helical" evidence="1">
    <location>
        <begin position="75"/>
        <end position="93"/>
    </location>
</feature>
<organism evidence="2 3">
    <name type="scientific">Amycolatopsis carbonis</name>
    <dbReference type="NCBI Taxonomy" id="715471"/>
    <lineage>
        <taxon>Bacteria</taxon>
        <taxon>Bacillati</taxon>
        <taxon>Actinomycetota</taxon>
        <taxon>Actinomycetes</taxon>
        <taxon>Pseudonocardiales</taxon>
        <taxon>Pseudonocardiaceae</taxon>
        <taxon>Amycolatopsis</taxon>
    </lineage>
</organism>
<feature type="transmembrane region" description="Helical" evidence="1">
    <location>
        <begin position="42"/>
        <end position="63"/>
    </location>
</feature>
<dbReference type="RefSeq" id="WP_285966725.1">
    <property type="nucleotide sequence ID" value="NZ_CP127294.1"/>
</dbReference>
<dbReference type="InterPro" id="IPR021315">
    <property type="entry name" value="Gap/Sap"/>
</dbReference>
<feature type="transmembrane region" description="Helical" evidence="1">
    <location>
        <begin position="203"/>
        <end position="224"/>
    </location>
</feature>
<dbReference type="AlphaFoldDB" id="A0A9Y2ICH3"/>
<keyword evidence="1" id="KW-0812">Transmembrane</keyword>
<reference evidence="2 3" key="1">
    <citation type="submission" date="2023-06" db="EMBL/GenBank/DDBJ databases">
        <authorList>
            <person name="Oyuntsetseg B."/>
            <person name="Kim S.B."/>
        </authorList>
    </citation>
    <scope>NUCLEOTIDE SEQUENCE [LARGE SCALE GENOMIC DNA]</scope>
    <source>
        <strain evidence="2 3">2-15</strain>
    </source>
</reference>
<dbReference type="EMBL" id="CP127294">
    <property type="protein sequence ID" value="WIX75963.1"/>
    <property type="molecule type" value="Genomic_DNA"/>
</dbReference>
<dbReference type="Proteomes" id="UP001236014">
    <property type="component" value="Chromosome"/>
</dbReference>
<accession>A0A9Y2ICH3</accession>
<name>A0A9Y2ICH3_9PSEU</name>
<dbReference type="KEGG" id="acab:QRX50_31375"/>
<keyword evidence="3" id="KW-1185">Reference proteome</keyword>
<keyword evidence="1" id="KW-0472">Membrane</keyword>
<sequence length="225" mass="22416">MNGVIGDLLPFAVGIAISPVPIIAVILMLLAPRAGGASVGYLLGWVAGIVVTTTVVALVLGVATGTGEGTGPSTVTAGILLLLGVGCLALAFGQWRARPKPGTQAELPTWMATIDRFTPLKAVGLGFLLSAVNPKNLAMAVAAGAVVAGGGLSVAENVVAVAVYTVVAASTVLVPVVGYLVARKRMTPALTSLRAWLEHNNAVVMAVLLLVIGAVLVGKGVGALA</sequence>